<organism evidence="3 4">
    <name type="scientific">Actinomycetospora cinnamomea</name>
    <dbReference type="NCBI Taxonomy" id="663609"/>
    <lineage>
        <taxon>Bacteria</taxon>
        <taxon>Bacillati</taxon>
        <taxon>Actinomycetota</taxon>
        <taxon>Actinomycetes</taxon>
        <taxon>Pseudonocardiales</taxon>
        <taxon>Pseudonocardiaceae</taxon>
        <taxon>Actinomycetospora</taxon>
    </lineage>
</organism>
<protein>
    <submittedName>
        <fullName evidence="3">Protein-tyrosine-phosphatase</fullName>
    </submittedName>
</protein>
<dbReference type="Gene3D" id="3.40.50.2300">
    <property type="match status" value="1"/>
</dbReference>
<dbReference type="EMBL" id="QEKW01000018">
    <property type="protein sequence ID" value="PVZ04263.1"/>
    <property type="molecule type" value="Genomic_DNA"/>
</dbReference>
<name>A0A2U1EWE4_9PSEU</name>
<gene>
    <name evidence="3" type="ORF">C8D89_11851</name>
</gene>
<dbReference type="Proteomes" id="UP000245639">
    <property type="component" value="Unassembled WGS sequence"/>
</dbReference>
<feature type="domain" description="Phosphotyrosine protein phosphatase I" evidence="2">
    <location>
        <begin position="12"/>
        <end position="202"/>
    </location>
</feature>
<comment type="caution">
    <text evidence="3">The sequence shown here is derived from an EMBL/GenBank/DDBJ whole genome shotgun (WGS) entry which is preliminary data.</text>
</comment>
<proteinExistence type="predicted"/>
<dbReference type="GO" id="GO:0004725">
    <property type="term" value="F:protein tyrosine phosphatase activity"/>
    <property type="evidence" value="ECO:0007669"/>
    <property type="project" value="TreeGrafter"/>
</dbReference>
<dbReference type="InterPro" id="IPR036196">
    <property type="entry name" value="Ptyr_pPase_sf"/>
</dbReference>
<dbReference type="Pfam" id="PF01451">
    <property type="entry name" value="LMWPc"/>
    <property type="match status" value="1"/>
</dbReference>
<dbReference type="PANTHER" id="PTHR11717">
    <property type="entry name" value="LOW MOLECULAR WEIGHT PROTEIN TYROSINE PHOSPHATASE"/>
    <property type="match status" value="1"/>
</dbReference>
<evidence type="ECO:0000259" key="2">
    <source>
        <dbReference type="SMART" id="SM00226"/>
    </source>
</evidence>
<evidence type="ECO:0000313" key="3">
    <source>
        <dbReference type="EMBL" id="PVZ04263.1"/>
    </source>
</evidence>
<evidence type="ECO:0000256" key="1">
    <source>
        <dbReference type="SAM" id="MobiDB-lite"/>
    </source>
</evidence>
<dbReference type="RefSeq" id="WP_116710674.1">
    <property type="nucleotide sequence ID" value="NZ_QEKW01000018.1"/>
</dbReference>
<feature type="region of interest" description="Disordered" evidence="1">
    <location>
        <begin position="206"/>
        <end position="409"/>
    </location>
</feature>
<keyword evidence="4" id="KW-1185">Reference proteome</keyword>
<evidence type="ECO:0000313" key="4">
    <source>
        <dbReference type="Proteomes" id="UP000245639"/>
    </source>
</evidence>
<feature type="compositionally biased region" description="Pro residues" evidence="1">
    <location>
        <begin position="318"/>
        <end position="339"/>
    </location>
</feature>
<accession>A0A2U1EWE4</accession>
<feature type="compositionally biased region" description="Basic and acidic residues" evidence="1">
    <location>
        <begin position="378"/>
        <end position="399"/>
    </location>
</feature>
<dbReference type="SMART" id="SM00226">
    <property type="entry name" value="LMWPc"/>
    <property type="match status" value="1"/>
</dbReference>
<dbReference type="OrthoDB" id="9784339at2"/>
<dbReference type="InterPro" id="IPR023485">
    <property type="entry name" value="Ptyr_pPase"/>
</dbReference>
<dbReference type="PANTHER" id="PTHR11717:SF31">
    <property type="entry name" value="LOW MOLECULAR WEIGHT PROTEIN-TYROSINE-PHOSPHATASE ETP-RELATED"/>
    <property type="match status" value="1"/>
</dbReference>
<reference evidence="3 4" key="1">
    <citation type="submission" date="2018-04" db="EMBL/GenBank/DDBJ databases">
        <title>Genomic Encyclopedia of Type Strains, Phase IV (KMG-IV): sequencing the most valuable type-strain genomes for metagenomic binning, comparative biology and taxonomic classification.</title>
        <authorList>
            <person name="Goeker M."/>
        </authorList>
    </citation>
    <scope>NUCLEOTIDE SEQUENCE [LARGE SCALE GENOMIC DNA]</scope>
    <source>
        <strain evidence="3 4">DSM 45771</strain>
    </source>
</reference>
<dbReference type="InterPro" id="IPR050438">
    <property type="entry name" value="LMW_PTPase"/>
</dbReference>
<feature type="compositionally biased region" description="Pro residues" evidence="1">
    <location>
        <begin position="210"/>
        <end position="309"/>
    </location>
</feature>
<sequence>MDGRGDGTPRRFRLLFVCTGNICRSPFARFHTRLLLEMRLGPRWASWFDVASGGTGAVVGAEMHPLSRAQLGPLATHPDVAAFRARQLPARDVEMADLVLTVSRSHRSAVLELEPRALRSTFTLPEFARLLEGMDPADHAALPADPRERAHALVAAALAERGQGAPVDPEDDAIPDPVQGTVEDHAEAARRIHAAVRPLVDAIGAAVPWPVRPGPPRRPVPGPPGAPHGPGPRPPHGAVPPGPPRGPIPHGPVPPGAVPPGAVPPGAVPPGPVPPGARPGGPGPGPGPARPPGVVPPGPVPPGPVPPGAVGPAAAPAAGPPRAPVMPPGAPRVPRPTEPADPLSPATPLDALAGPAPGETGPAPEDGRDDEDVPAVLADREPRARRARAGEDERPEQSPRAHSTPRAGR</sequence>
<dbReference type="AlphaFoldDB" id="A0A2U1EWE4"/>
<feature type="compositionally biased region" description="Low complexity" evidence="1">
    <location>
        <begin position="351"/>
        <end position="364"/>
    </location>
</feature>
<dbReference type="SUPFAM" id="SSF52788">
    <property type="entry name" value="Phosphotyrosine protein phosphatases I"/>
    <property type="match status" value="1"/>
</dbReference>